<organism evidence="1 2">
    <name type="scientific">Trichomalopsis sarcophagae</name>
    <dbReference type="NCBI Taxonomy" id="543379"/>
    <lineage>
        <taxon>Eukaryota</taxon>
        <taxon>Metazoa</taxon>
        <taxon>Ecdysozoa</taxon>
        <taxon>Arthropoda</taxon>
        <taxon>Hexapoda</taxon>
        <taxon>Insecta</taxon>
        <taxon>Pterygota</taxon>
        <taxon>Neoptera</taxon>
        <taxon>Endopterygota</taxon>
        <taxon>Hymenoptera</taxon>
        <taxon>Apocrita</taxon>
        <taxon>Proctotrupomorpha</taxon>
        <taxon>Chalcidoidea</taxon>
        <taxon>Pteromalidae</taxon>
        <taxon>Pteromalinae</taxon>
        <taxon>Trichomalopsis</taxon>
    </lineage>
</organism>
<reference evidence="1 2" key="1">
    <citation type="journal article" date="2017" name="Curr. Biol.">
        <title>The Evolution of Venom by Co-option of Single-Copy Genes.</title>
        <authorList>
            <person name="Martinson E.O."/>
            <person name="Mrinalini"/>
            <person name="Kelkar Y.D."/>
            <person name="Chang C.H."/>
            <person name="Werren J.H."/>
        </authorList>
    </citation>
    <scope>NUCLEOTIDE SEQUENCE [LARGE SCALE GENOMIC DNA]</scope>
    <source>
        <strain evidence="1 2">Alberta</strain>
        <tissue evidence="1">Whole body</tissue>
    </source>
</reference>
<feature type="non-terminal residue" evidence="1">
    <location>
        <position position="1"/>
    </location>
</feature>
<evidence type="ECO:0000313" key="1">
    <source>
        <dbReference type="EMBL" id="OXU26144.1"/>
    </source>
</evidence>
<protein>
    <submittedName>
        <fullName evidence="1">Uncharacterized protein</fullName>
    </submittedName>
</protein>
<sequence>TEELGRYVIQDEKDVRLLTFVEIALPRVYKTVAARIAQDSGFDGANEKVDKKQRPSENAVITCTTSETYQRWTAKYLSTKGSVRTQSHRGLQSFVRHATSCVREILKPSRTRDF</sequence>
<keyword evidence="2" id="KW-1185">Reference proteome</keyword>
<evidence type="ECO:0000313" key="2">
    <source>
        <dbReference type="Proteomes" id="UP000215335"/>
    </source>
</evidence>
<name>A0A232F5Q5_9HYME</name>
<proteinExistence type="predicted"/>
<accession>A0A232F5Q5</accession>
<gene>
    <name evidence="1" type="ORF">TSAR_004302</name>
</gene>
<dbReference type="EMBL" id="NNAY01000866">
    <property type="protein sequence ID" value="OXU26144.1"/>
    <property type="molecule type" value="Genomic_DNA"/>
</dbReference>
<dbReference type="Proteomes" id="UP000215335">
    <property type="component" value="Unassembled WGS sequence"/>
</dbReference>
<dbReference type="AlphaFoldDB" id="A0A232F5Q5"/>
<comment type="caution">
    <text evidence="1">The sequence shown here is derived from an EMBL/GenBank/DDBJ whole genome shotgun (WGS) entry which is preliminary data.</text>
</comment>